<gene>
    <name evidence="5" type="ORF">FCI23_43670</name>
</gene>
<keyword evidence="2" id="KW-1133">Transmembrane helix</keyword>
<accession>A0A4U0RV12</accession>
<evidence type="ECO:0000313" key="5">
    <source>
        <dbReference type="EMBL" id="TKA00046.1"/>
    </source>
</evidence>
<comment type="caution">
    <text evidence="5">The sequence shown here is derived from an EMBL/GenBank/DDBJ whole genome shotgun (WGS) entry which is preliminary data.</text>
</comment>
<feature type="compositionally biased region" description="Polar residues" evidence="1">
    <location>
        <begin position="384"/>
        <end position="409"/>
    </location>
</feature>
<feature type="transmembrane region" description="Helical" evidence="2">
    <location>
        <begin position="37"/>
        <end position="59"/>
    </location>
</feature>
<keyword evidence="6" id="KW-1185">Reference proteome</keyword>
<evidence type="ECO:0000259" key="4">
    <source>
        <dbReference type="Pfam" id="PF11887"/>
    </source>
</evidence>
<evidence type="ECO:0000259" key="3">
    <source>
        <dbReference type="Pfam" id="PF02470"/>
    </source>
</evidence>
<evidence type="ECO:0000256" key="2">
    <source>
        <dbReference type="SAM" id="Phobius"/>
    </source>
</evidence>
<dbReference type="PANTHER" id="PTHR33371">
    <property type="entry name" value="INTERMEMBRANE PHOSPHOLIPID TRANSPORT SYSTEM BINDING PROTEIN MLAD-RELATED"/>
    <property type="match status" value="1"/>
</dbReference>
<dbReference type="InterPro" id="IPR024516">
    <property type="entry name" value="Mce_C"/>
</dbReference>
<dbReference type="OrthoDB" id="3460188at2"/>
<feature type="domain" description="Mammalian cell entry C-terminal" evidence="4">
    <location>
        <begin position="148"/>
        <end position="365"/>
    </location>
</feature>
<dbReference type="GO" id="GO:0051701">
    <property type="term" value="P:biological process involved in interaction with host"/>
    <property type="evidence" value="ECO:0007669"/>
    <property type="project" value="TreeGrafter"/>
</dbReference>
<dbReference type="RefSeq" id="WP_136729610.1">
    <property type="nucleotide sequence ID" value="NZ_SUMC01000091.1"/>
</dbReference>
<dbReference type="NCBIfam" id="TIGR00996">
    <property type="entry name" value="Mtu_fam_mce"/>
    <property type="match status" value="1"/>
</dbReference>
<dbReference type="Proteomes" id="UP000305778">
    <property type="component" value="Unassembled WGS sequence"/>
</dbReference>
<dbReference type="InterPro" id="IPR003399">
    <property type="entry name" value="Mce/MlaD"/>
</dbReference>
<keyword evidence="2" id="KW-0812">Transmembrane</keyword>
<dbReference type="EMBL" id="SUMC01000091">
    <property type="protein sequence ID" value="TKA00046.1"/>
    <property type="molecule type" value="Genomic_DNA"/>
</dbReference>
<dbReference type="GO" id="GO:0005576">
    <property type="term" value="C:extracellular region"/>
    <property type="evidence" value="ECO:0007669"/>
    <property type="project" value="TreeGrafter"/>
</dbReference>
<organism evidence="5 6">
    <name type="scientific">Actinacidiphila oryziradicis</name>
    <dbReference type="NCBI Taxonomy" id="2571141"/>
    <lineage>
        <taxon>Bacteria</taxon>
        <taxon>Bacillati</taxon>
        <taxon>Actinomycetota</taxon>
        <taxon>Actinomycetes</taxon>
        <taxon>Kitasatosporales</taxon>
        <taxon>Streptomycetaceae</taxon>
        <taxon>Actinacidiphila</taxon>
    </lineage>
</organism>
<dbReference type="Pfam" id="PF11887">
    <property type="entry name" value="Mce4_CUP1"/>
    <property type="match status" value="1"/>
</dbReference>
<dbReference type="AlphaFoldDB" id="A0A4U0RV12"/>
<dbReference type="Pfam" id="PF02470">
    <property type="entry name" value="MlaD"/>
    <property type="match status" value="1"/>
</dbReference>
<dbReference type="PANTHER" id="PTHR33371:SF19">
    <property type="entry name" value="MCE-FAMILY PROTEIN MCE4A"/>
    <property type="match status" value="1"/>
</dbReference>
<feature type="compositionally biased region" description="Basic and acidic residues" evidence="1">
    <location>
        <begin position="353"/>
        <end position="365"/>
    </location>
</feature>
<dbReference type="InterPro" id="IPR052336">
    <property type="entry name" value="MlaD_Phospholipid_Transporter"/>
</dbReference>
<feature type="domain" description="Mce/MlaD" evidence="3">
    <location>
        <begin position="68"/>
        <end position="144"/>
    </location>
</feature>
<proteinExistence type="predicted"/>
<evidence type="ECO:0000313" key="6">
    <source>
        <dbReference type="Proteomes" id="UP000305778"/>
    </source>
</evidence>
<dbReference type="InterPro" id="IPR005693">
    <property type="entry name" value="Mce"/>
</dbReference>
<feature type="region of interest" description="Disordered" evidence="1">
    <location>
        <begin position="1"/>
        <end position="24"/>
    </location>
</feature>
<keyword evidence="2" id="KW-0472">Membrane</keyword>
<feature type="region of interest" description="Disordered" evidence="1">
    <location>
        <begin position="347"/>
        <end position="409"/>
    </location>
</feature>
<sequence>MTTTPKSPALRPGDLPPPRGGGRGWWPRRPWSRRAVLRWYGVVFLVVIATLLSLAVAVYQQVFTPVVPITLQAYSIGSQLLPQADVKLDGLIVGEVRQVHADGQKATLDIALKPQDIALIPADVDARLLPKTLFGEEYVDLVPPAHPSPRHIQAGDVITQDRTKAGIQLQQLMNDLLPLLRAVQPGELNAALSAFADALEGRGDAIGANLSRVESYLRRLNPHLPALMTDFSRLADTAQVYSNAAPDLLRILDNTITMSRTVVAKQDALRSFLTGTTTFAGTAQGVLSDNADRIITLANVSRPILALLARYAPEYPCLLSGLTASEPLAEQVFSGGQMHITLEFPLPRSGYHPGEEPQYADHRGPNCEGLPNPPVPAPAVHFNDGTSARGGQSSLPPSTGQPSSVSGTPAEQHLIGSLVAPVMGVPADQVPAVATLLFGPMVRGTAVSVS</sequence>
<name>A0A4U0RV12_9ACTN</name>
<protein>
    <submittedName>
        <fullName evidence="5">MCE family protein</fullName>
    </submittedName>
</protein>
<reference evidence="5 6" key="1">
    <citation type="submission" date="2019-04" db="EMBL/GenBank/DDBJ databases">
        <title>Streptomyces oryziradicis sp. nov., a novel actinomycete isolated from rhizosphere soil of rice (Oryza sativa L.).</title>
        <authorList>
            <person name="Li C."/>
        </authorList>
    </citation>
    <scope>NUCLEOTIDE SEQUENCE [LARGE SCALE GENOMIC DNA]</scope>
    <source>
        <strain evidence="5 6">NEAU-C40</strain>
    </source>
</reference>
<evidence type="ECO:0000256" key="1">
    <source>
        <dbReference type="SAM" id="MobiDB-lite"/>
    </source>
</evidence>